<sequence length="106" mass="11462">MGDLHPHDQNAPIIAAVERWQRDRVGVLEAAGIVLTTEGPFEALGMDPVHILRLEKPPLEIDVAIFRGGILDVTQVNRDDLSLDQKGAQVSSADELAAALDRIADC</sequence>
<evidence type="ECO:0000313" key="2">
    <source>
        <dbReference type="Proteomes" id="UP000586042"/>
    </source>
</evidence>
<reference evidence="1 2" key="1">
    <citation type="submission" date="2020-06" db="EMBL/GenBank/DDBJ databases">
        <title>Nonomuraea sp. SMC257, a novel actinomycete isolated from soil.</title>
        <authorList>
            <person name="Chanama M."/>
        </authorList>
    </citation>
    <scope>NUCLEOTIDE SEQUENCE [LARGE SCALE GENOMIC DNA]</scope>
    <source>
        <strain evidence="1 2">SMC257</strain>
    </source>
</reference>
<dbReference type="EMBL" id="JABWGN010000002">
    <property type="protein sequence ID" value="NUW30752.1"/>
    <property type="molecule type" value="Genomic_DNA"/>
</dbReference>
<proteinExistence type="predicted"/>
<accession>A0A7Y6M171</accession>
<name>A0A7Y6M171_9ACTN</name>
<protein>
    <submittedName>
        <fullName evidence="1">Uncharacterized protein</fullName>
    </submittedName>
</protein>
<keyword evidence="2" id="KW-1185">Reference proteome</keyword>
<dbReference type="RefSeq" id="WP_175588206.1">
    <property type="nucleotide sequence ID" value="NZ_JABWGN010000002.1"/>
</dbReference>
<gene>
    <name evidence="1" type="ORF">HTZ77_04850</name>
</gene>
<dbReference type="AlphaFoldDB" id="A0A7Y6M171"/>
<comment type="caution">
    <text evidence="1">The sequence shown here is derived from an EMBL/GenBank/DDBJ whole genome shotgun (WGS) entry which is preliminary data.</text>
</comment>
<dbReference type="Proteomes" id="UP000586042">
    <property type="component" value="Unassembled WGS sequence"/>
</dbReference>
<organism evidence="1 2">
    <name type="scientific">Nonomuraea montanisoli</name>
    <dbReference type="NCBI Taxonomy" id="2741721"/>
    <lineage>
        <taxon>Bacteria</taxon>
        <taxon>Bacillati</taxon>
        <taxon>Actinomycetota</taxon>
        <taxon>Actinomycetes</taxon>
        <taxon>Streptosporangiales</taxon>
        <taxon>Streptosporangiaceae</taxon>
        <taxon>Nonomuraea</taxon>
    </lineage>
</organism>
<evidence type="ECO:0000313" key="1">
    <source>
        <dbReference type="EMBL" id="NUW30752.1"/>
    </source>
</evidence>